<organism evidence="4 5">
    <name type="scientific">Paramagnetospirillum magneticum (strain ATCC 700264 / AMB-1)</name>
    <name type="common">Magnetospirillum magneticum</name>
    <dbReference type="NCBI Taxonomy" id="342108"/>
    <lineage>
        <taxon>Bacteria</taxon>
        <taxon>Pseudomonadati</taxon>
        <taxon>Pseudomonadota</taxon>
        <taxon>Alphaproteobacteria</taxon>
        <taxon>Rhodospirillales</taxon>
        <taxon>Magnetospirillaceae</taxon>
        <taxon>Paramagnetospirillum</taxon>
    </lineage>
</organism>
<dbReference type="STRING" id="342108.amb3136"/>
<accession>Q2W2I5</accession>
<name>Q2W2I5_PARM1</name>
<dbReference type="HOGENOM" id="CLU_062432_1_0_5"/>
<sequence length="318" mass="33111">MQTPTAEMTGSLSIETPARPGRVVSGIKEAADSTGVSFGYLLAQATQESGLDPQARNTKSSASGLFQFTAGTWLDMVKRHGAEHGLNDAAEAIVKGADGRLDVADKSLKKAILDLRKDPKLSSLMAAEFAKDNAKTLEKRLGREATASDLYLAHFLGAAGAARVIEGMEDNPKHSARHLLPDAARANPEVFRKAHTVAGLYKSVQARFKSALGNDAAAAHQPAVDTGNPQLAALRPVARPEAPPPSTPTEAALTQVVQAVAPVTQAAVRSVSAADFATALQPDSPFFPAAIPSAPTGKSPQTVSLRDIVESIKAGGEV</sequence>
<comment type="similarity">
    <text evidence="1">Belongs to the virb1 family.</text>
</comment>
<dbReference type="SUPFAM" id="SSF53955">
    <property type="entry name" value="Lysozyme-like"/>
    <property type="match status" value="1"/>
</dbReference>
<dbReference type="CAZy" id="GH23">
    <property type="family name" value="Glycoside Hydrolase Family 23"/>
</dbReference>
<protein>
    <recommendedName>
        <fullName evidence="3">Transglycosylase SLT domain-containing protein</fullName>
    </recommendedName>
</protein>
<feature type="domain" description="Transglycosylase SLT" evidence="3">
    <location>
        <begin position="27"/>
        <end position="81"/>
    </location>
</feature>
<evidence type="ECO:0000313" key="5">
    <source>
        <dbReference type="Proteomes" id="UP000007058"/>
    </source>
</evidence>
<dbReference type="Gene3D" id="1.10.530.10">
    <property type="match status" value="1"/>
</dbReference>
<feature type="compositionally biased region" description="Polar residues" evidence="2">
    <location>
        <begin position="1"/>
        <end position="14"/>
    </location>
</feature>
<reference evidence="4 5" key="1">
    <citation type="journal article" date="2005" name="DNA Res.">
        <title>Complete genome sequence of the facultative anaerobic magnetotactic bacterium Magnetospirillum sp. strain AMB-1.</title>
        <authorList>
            <person name="Matsunaga T."/>
            <person name="Okamura Y."/>
            <person name="Fukuda Y."/>
            <person name="Wahyudi A.T."/>
            <person name="Murase Y."/>
            <person name="Takeyama H."/>
        </authorList>
    </citation>
    <scope>NUCLEOTIDE SEQUENCE [LARGE SCALE GENOMIC DNA]</scope>
    <source>
        <strain evidence="5">ATCC 700264 / AMB-1</strain>
    </source>
</reference>
<evidence type="ECO:0000256" key="1">
    <source>
        <dbReference type="ARBA" id="ARBA00009387"/>
    </source>
</evidence>
<dbReference type="RefSeq" id="WP_011385502.1">
    <property type="nucleotide sequence ID" value="NC_007626.1"/>
</dbReference>
<proteinExistence type="inferred from homology"/>
<feature type="region of interest" description="Disordered" evidence="2">
    <location>
        <begin position="1"/>
        <end position="20"/>
    </location>
</feature>
<dbReference type="AlphaFoldDB" id="Q2W2I5"/>
<dbReference type="Pfam" id="PF01464">
    <property type="entry name" value="SLT"/>
    <property type="match status" value="1"/>
</dbReference>
<gene>
    <name evidence="4" type="ordered locus">amb3136</name>
</gene>
<evidence type="ECO:0000259" key="3">
    <source>
        <dbReference type="Pfam" id="PF01464"/>
    </source>
</evidence>
<keyword evidence="5" id="KW-1185">Reference proteome</keyword>
<dbReference type="Proteomes" id="UP000007058">
    <property type="component" value="Chromosome"/>
</dbReference>
<dbReference type="EMBL" id="AP007255">
    <property type="protein sequence ID" value="BAE51940.1"/>
    <property type="molecule type" value="Genomic_DNA"/>
</dbReference>
<dbReference type="OrthoDB" id="8477976at2"/>
<evidence type="ECO:0000313" key="4">
    <source>
        <dbReference type="EMBL" id="BAE51940.1"/>
    </source>
</evidence>
<evidence type="ECO:0000256" key="2">
    <source>
        <dbReference type="SAM" id="MobiDB-lite"/>
    </source>
</evidence>
<dbReference type="InterPro" id="IPR023346">
    <property type="entry name" value="Lysozyme-like_dom_sf"/>
</dbReference>
<dbReference type="InterPro" id="IPR008258">
    <property type="entry name" value="Transglycosylase_SLT_dom_1"/>
</dbReference>
<dbReference type="KEGG" id="mag:amb3136"/>